<sequence length="315" mass="35469">MVQLRQLRYVIEVNRQGNHISAAADALNTSQPGMSKQIQELELELGFSIFQRSRNRVTGLTDPGREVVEIAQRILNEVQSLKNIREDYGAQEGGTLTIATTHTHARYILPRVIKSFVQRHPQVRIGLLQGNPTEICEAVETGKADIAIGTETTRPFPHLLRLPCHQITRSLIAPKGHPIFRVKTLTLEAIAKYPMIAHDPHRSGRWKILDAFEKKGITPTILFNAVDADVGKTYVEMGIGIAVMATDAFDPAHDRALRARDASHLFEASTSYVTLRIDTYIRRFIFDFIELLTPTLTPDHVRATLRARERERAAK</sequence>
<evidence type="ECO:0000256" key="2">
    <source>
        <dbReference type="ARBA" id="ARBA00023015"/>
    </source>
</evidence>
<evidence type="ECO:0000313" key="7">
    <source>
        <dbReference type="Proteomes" id="UP000231987"/>
    </source>
</evidence>
<protein>
    <submittedName>
        <fullName evidence="6">Transcriptional regulator CysB</fullName>
    </submittedName>
</protein>
<dbReference type="GO" id="GO:0003700">
    <property type="term" value="F:DNA-binding transcription factor activity"/>
    <property type="evidence" value="ECO:0007669"/>
    <property type="project" value="InterPro"/>
</dbReference>
<dbReference type="SUPFAM" id="SSF53850">
    <property type="entry name" value="Periplasmic binding protein-like II"/>
    <property type="match status" value="1"/>
</dbReference>
<dbReference type="RefSeq" id="WP_100674836.1">
    <property type="nucleotide sequence ID" value="NZ_NJGD01000029.1"/>
</dbReference>
<evidence type="ECO:0000256" key="4">
    <source>
        <dbReference type="ARBA" id="ARBA00023163"/>
    </source>
</evidence>
<evidence type="ECO:0000259" key="5">
    <source>
        <dbReference type="PROSITE" id="PS50931"/>
    </source>
</evidence>
<dbReference type="AlphaFoldDB" id="A0A2J0YTQ1"/>
<comment type="similarity">
    <text evidence="1">Belongs to the LysR transcriptional regulatory family.</text>
</comment>
<feature type="domain" description="HTH lysR-type" evidence="5">
    <location>
        <begin position="2"/>
        <end position="60"/>
    </location>
</feature>
<dbReference type="Gene3D" id="1.10.10.10">
    <property type="entry name" value="Winged helix-like DNA-binding domain superfamily/Winged helix DNA-binding domain"/>
    <property type="match status" value="1"/>
</dbReference>
<keyword evidence="4" id="KW-0804">Transcription</keyword>
<dbReference type="InterPro" id="IPR036388">
    <property type="entry name" value="WH-like_DNA-bd_sf"/>
</dbReference>
<dbReference type="PROSITE" id="PS50931">
    <property type="entry name" value="HTH_LYSR"/>
    <property type="match status" value="1"/>
</dbReference>
<dbReference type="Proteomes" id="UP000231987">
    <property type="component" value="Unassembled WGS sequence"/>
</dbReference>
<dbReference type="SUPFAM" id="SSF46785">
    <property type="entry name" value="Winged helix' DNA-binding domain"/>
    <property type="match status" value="1"/>
</dbReference>
<dbReference type="GO" id="GO:0019344">
    <property type="term" value="P:cysteine biosynthetic process"/>
    <property type="evidence" value="ECO:0007669"/>
    <property type="project" value="TreeGrafter"/>
</dbReference>
<dbReference type="InterPro" id="IPR036390">
    <property type="entry name" value="WH_DNA-bd_sf"/>
</dbReference>
<evidence type="ECO:0000256" key="1">
    <source>
        <dbReference type="ARBA" id="ARBA00009437"/>
    </source>
</evidence>
<gene>
    <name evidence="6" type="primary">cysB</name>
    <name evidence="6" type="ORF">CEJ86_31020</name>
</gene>
<proteinExistence type="inferred from homology"/>
<dbReference type="InterPro" id="IPR000847">
    <property type="entry name" value="LysR_HTH_N"/>
</dbReference>
<organism evidence="6 7">
    <name type="scientific">Rhizobium meliloti</name>
    <name type="common">Ensifer meliloti</name>
    <name type="synonym">Sinorhizobium meliloti</name>
    <dbReference type="NCBI Taxonomy" id="382"/>
    <lineage>
        <taxon>Bacteria</taxon>
        <taxon>Pseudomonadati</taxon>
        <taxon>Pseudomonadota</taxon>
        <taxon>Alphaproteobacteria</taxon>
        <taxon>Hyphomicrobiales</taxon>
        <taxon>Rhizobiaceae</taxon>
        <taxon>Sinorhizobium/Ensifer group</taxon>
        <taxon>Sinorhizobium</taxon>
    </lineage>
</organism>
<dbReference type="InterPro" id="IPR005119">
    <property type="entry name" value="LysR_subst-bd"/>
</dbReference>
<dbReference type="Gene3D" id="3.40.190.10">
    <property type="entry name" value="Periplasmic binding protein-like II"/>
    <property type="match status" value="2"/>
</dbReference>
<dbReference type="PRINTS" id="PR00039">
    <property type="entry name" value="HTHLYSR"/>
</dbReference>
<dbReference type="PANTHER" id="PTHR30126:SF6">
    <property type="entry name" value="HTH-TYPE TRANSCRIPTIONAL REGULATOR CYSB-RELATED"/>
    <property type="match status" value="1"/>
</dbReference>
<dbReference type="GO" id="GO:0000976">
    <property type="term" value="F:transcription cis-regulatory region binding"/>
    <property type="evidence" value="ECO:0007669"/>
    <property type="project" value="TreeGrafter"/>
</dbReference>
<comment type="caution">
    <text evidence="6">The sequence shown here is derived from an EMBL/GenBank/DDBJ whole genome shotgun (WGS) entry which is preliminary data.</text>
</comment>
<keyword evidence="2" id="KW-0805">Transcription regulation</keyword>
<keyword evidence="3" id="KW-0238">DNA-binding</keyword>
<reference evidence="6 7" key="1">
    <citation type="submission" date="2017-06" db="EMBL/GenBank/DDBJ databases">
        <title>Ensifer strains isolated from leguminous trees and herbs display diverse denitrification phenotypes with some acting as strong N2O sinks.</title>
        <authorList>
            <person name="Woliy K."/>
            <person name="Mania D."/>
            <person name="Bakken L.R."/>
            <person name="Frostegard A."/>
        </authorList>
    </citation>
    <scope>NUCLEOTIDE SEQUENCE [LARGE SCALE GENOMIC DNA]</scope>
    <source>
        <strain evidence="6 7">AC50a</strain>
    </source>
</reference>
<accession>A0A2J0YTQ1</accession>
<evidence type="ECO:0000256" key="3">
    <source>
        <dbReference type="ARBA" id="ARBA00023125"/>
    </source>
</evidence>
<dbReference type="PANTHER" id="PTHR30126">
    <property type="entry name" value="HTH-TYPE TRANSCRIPTIONAL REGULATOR"/>
    <property type="match status" value="1"/>
</dbReference>
<dbReference type="Pfam" id="PF00126">
    <property type="entry name" value="HTH_1"/>
    <property type="match status" value="1"/>
</dbReference>
<evidence type="ECO:0000313" key="6">
    <source>
        <dbReference type="EMBL" id="PJR09670.1"/>
    </source>
</evidence>
<name>A0A2J0YTQ1_RHIML</name>
<dbReference type="EMBL" id="NJGD01000029">
    <property type="protein sequence ID" value="PJR09670.1"/>
    <property type="molecule type" value="Genomic_DNA"/>
</dbReference>
<dbReference type="Pfam" id="PF03466">
    <property type="entry name" value="LysR_substrate"/>
    <property type="match status" value="1"/>
</dbReference>